<feature type="transmembrane region" description="Helical" evidence="1">
    <location>
        <begin position="20"/>
        <end position="40"/>
    </location>
</feature>
<evidence type="ECO:0000313" key="3">
    <source>
        <dbReference type="Proteomes" id="UP000202958"/>
    </source>
</evidence>
<protein>
    <submittedName>
        <fullName evidence="2">Uncharacterized protein</fullName>
    </submittedName>
</protein>
<keyword evidence="3" id="KW-1185">Reference proteome</keyword>
<evidence type="ECO:0000256" key="1">
    <source>
        <dbReference type="SAM" id="Phobius"/>
    </source>
</evidence>
<keyword evidence="1" id="KW-1133">Transmembrane helix</keyword>
<sequence>MKRPFEGKETGMYTLYEVTLILASGVITGFVLGITFSIFAQNRRK</sequence>
<dbReference type="GeneID" id="26639032"/>
<dbReference type="Proteomes" id="UP000202958">
    <property type="component" value="Segment"/>
</dbReference>
<gene>
    <name evidence="2" type="ORF">PHIN3_297</name>
</gene>
<reference evidence="2 3" key="1">
    <citation type="submission" date="2015-04" db="EMBL/GenBank/DDBJ databases">
        <authorList>
            <person name="Hodson T.S."/>
            <person name="Hyde J.R."/>
            <person name="Schouten J.T."/>
            <person name="Crockett J.T."/>
            <person name="Smith T.A."/>
            <person name="Merrill B.D."/>
            <person name="Crook M.B."/>
            <person name="Griffitts J.S."/>
            <person name="Burnett S.H."/>
            <person name="Grose J.H."/>
            <person name="Breakwell D.P."/>
        </authorList>
    </citation>
    <scope>NUCLEOTIDE SEQUENCE [LARGE SCALE GENOMIC DNA]</scope>
</reference>
<accession>A0A0F6YR52</accession>
<evidence type="ECO:0000313" key="2">
    <source>
        <dbReference type="EMBL" id="AKF13560.1"/>
    </source>
</evidence>
<dbReference type="EMBL" id="KR052482">
    <property type="protein sequence ID" value="AKF13560.1"/>
    <property type="molecule type" value="Genomic_DNA"/>
</dbReference>
<organism evidence="2 3">
    <name type="scientific">Sinorhizobium phage phiN3</name>
    <dbReference type="NCBI Taxonomy" id="1647405"/>
    <lineage>
        <taxon>Viruses</taxon>
        <taxon>Duplodnaviria</taxon>
        <taxon>Heunggongvirae</taxon>
        <taxon>Uroviricota</taxon>
        <taxon>Caudoviricetes</taxon>
        <taxon>Emdodecavirus</taxon>
        <taxon>Emdodecavirus N3</taxon>
    </lineage>
</organism>
<keyword evidence="1" id="KW-0812">Transmembrane</keyword>
<proteinExistence type="predicted"/>
<dbReference type="KEGG" id="vg:26639032"/>
<keyword evidence="1" id="KW-0472">Membrane</keyword>
<dbReference type="RefSeq" id="YP_009212537.1">
    <property type="nucleotide sequence ID" value="NC_028945.1"/>
</dbReference>
<name>A0A0F6YR52_9CAUD</name>